<name>A0A918YID8_9ACTN</name>
<evidence type="ECO:0000256" key="1">
    <source>
        <dbReference type="SAM" id="MobiDB-lite"/>
    </source>
</evidence>
<dbReference type="EMBL" id="BMVG01000008">
    <property type="protein sequence ID" value="GHE05009.1"/>
    <property type="molecule type" value="Genomic_DNA"/>
</dbReference>
<reference evidence="2" key="1">
    <citation type="journal article" date="2014" name="Int. J. Syst. Evol. Microbiol.">
        <title>Complete genome sequence of Corynebacterium casei LMG S-19264T (=DSM 44701T), isolated from a smear-ripened cheese.</title>
        <authorList>
            <consortium name="US DOE Joint Genome Institute (JGI-PGF)"/>
            <person name="Walter F."/>
            <person name="Albersmeier A."/>
            <person name="Kalinowski J."/>
            <person name="Ruckert C."/>
        </authorList>
    </citation>
    <scope>NUCLEOTIDE SEQUENCE</scope>
    <source>
        <strain evidence="2">JCM 4714</strain>
    </source>
</reference>
<evidence type="ECO:0000313" key="3">
    <source>
        <dbReference type="Proteomes" id="UP000655443"/>
    </source>
</evidence>
<dbReference type="AlphaFoldDB" id="A0A918YID8"/>
<reference evidence="2" key="2">
    <citation type="submission" date="2020-09" db="EMBL/GenBank/DDBJ databases">
        <authorList>
            <person name="Sun Q."/>
            <person name="Ohkuma M."/>
        </authorList>
    </citation>
    <scope>NUCLEOTIDE SEQUENCE</scope>
    <source>
        <strain evidence="2">JCM 4714</strain>
    </source>
</reference>
<dbReference type="Proteomes" id="UP000655443">
    <property type="component" value="Unassembled WGS sequence"/>
</dbReference>
<protein>
    <submittedName>
        <fullName evidence="2">Uncharacterized protein</fullName>
    </submittedName>
</protein>
<accession>A0A918YID8</accession>
<proteinExistence type="predicted"/>
<gene>
    <name evidence="2" type="ORF">GCM10010339_38910</name>
</gene>
<evidence type="ECO:0000313" key="2">
    <source>
        <dbReference type="EMBL" id="GHE05009.1"/>
    </source>
</evidence>
<feature type="region of interest" description="Disordered" evidence="1">
    <location>
        <begin position="1"/>
        <end position="24"/>
    </location>
</feature>
<sequence>MNDLDTTANDSAGRRTGRRAARLAARDAVRQAARQLAADAPRLTAGSASALRAGLAVRSACLRRAALTAWLNGVPEQVIAADGHVPVTVVRRWIAARYGRHPDDPRAG</sequence>
<keyword evidence="3" id="KW-1185">Reference proteome</keyword>
<organism evidence="2 3">
    <name type="scientific">Streptomyces alanosinicus</name>
    <dbReference type="NCBI Taxonomy" id="68171"/>
    <lineage>
        <taxon>Bacteria</taxon>
        <taxon>Bacillati</taxon>
        <taxon>Actinomycetota</taxon>
        <taxon>Actinomycetes</taxon>
        <taxon>Kitasatosporales</taxon>
        <taxon>Streptomycetaceae</taxon>
        <taxon>Streptomyces</taxon>
    </lineage>
</organism>
<feature type="compositionally biased region" description="Polar residues" evidence="1">
    <location>
        <begin position="1"/>
        <end position="10"/>
    </location>
</feature>
<dbReference type="RefSeq" id="WP_189954044.1">
    <property type="nucleotide sequence ID" value="NZ_BMVG01000008.1"/>
</dbReference>
<comment type="caution">
    <text evidence="2">The sequence shown here is derived from an EMBL/GenBank/DDBJ whole genome shotgun (WGS) entry which is preliminary data.</text>
</comment>